<dbReference type="InterPro" id="IPR000150">
    <property type="entry name" value="Cof"/>
</dbReference>
<dbReference type="SFLD" id="SFLDS00003">
    <property type="entry name" value="Haloacid_Dehalogenase"/>
    <property type="match status" value="1"/>
</dbReference>
<keyword evidence="1" id="KW-0378">Hydrolase</keyword>
<dbReference type="Proteomes" id="UP000307000">
    <property type="component" value="Chromosome"/>
</dbReference>
<dbReference type="GO" id="GO:0016791">
    <property type="term" value="F:phosphatase activity"/>
    <property type="evidence" value="ECO:0007669"/>
    <property type="project" value="TreeGrafter"/>
</dbReference>
<dbReference type="AlphaFoldDB" id="A0A5B7WRN9"/>
<dbReference type="GO" id="GO:0000287">
    <property type="term" value="F:magnesium ion binding"/>
    <property type="evidence" value="ECO:0007669"/>
    <property type="project" value="TreeGrafter"/>
</dbReference>
<accession>A0A5B7WRN9</accession>
<dbReference type="NCBIfam" id="TIGR01484">
    <property type="entry name" value="HAD-SF-IIB"/>
    <property type="match status" value="1"/>
</dbReference>
<dbReference type="Gene3D" id="3.30.1240.10">
    <property type="match status" value="1"/>
</dbReference>
<dbReference type="InterPro" id="IPR023214">
    <property type="entry name" value="HAD_sf"/>
</dbReference>
<dbReference type="NCBIfam" id="TIGR00099">
    <property type="entry name" value="Cof-subfamily"/>
    <property type="match status" value="1"/>
</dbReference>
<dbReference type="PROSITE" id="PS01229">
    <property type="entry name" value="COF_2"/>
    <property type="match status" value="1"/>
</dbReference>
<dbReference type="InterPro" id="IPR006379">
    <property type="entry name" value="HAD-SF_hydro_IIB"/>
</dbReference>
<name>A0A5B7WRN9_9MICC</name>
<dbReference type="PANTHER" id="PTHR10000:SF8">
    <property type="entry name" value="HAD SUPERFAMILY HYDROLASE-LIKE, TYPE 3"/>
    <property type="match status" value="1"/>
</dbReference>
<evidence type="ECO:0000313" key="1">
    <source>
        <dbReference type="EMBL" id="QCY45860.1"/>
    </source>
</evidence>
<dbReference type="PANTHER" id="PTHR10000">
    <property type="entry name" value="PHOSPHOSERINE PHOSPHATASE"/>
    <property type="match status" value="1"/>
</dbReference>
<dbReference type="GO" id="GO:0005829">
    <property type="term" value="C:cytosol"/>
    <property type="evidence" value="ECO:0007669"/>
    <property type="project" value="TreeGrafter"/>
</dbReference>
<dbReference type="SFLD" id="SFLDG01140">
    <property type="entry name" value="C2.B:_Phosphomannomutase_and_P"/>
    <property type="match status" value="1"/>
</dbReference>
<keyword evidence="2" id="KW-1185">Reference proteome</keyword>
<evidence type="ECO:0000313" key="2">
    <source>
        <dbReference type="Proteomes" id="UP000307000"/>
    </source>
</evidence>
<dbReference type="RefSeq" id="WP_138173133.1">
    <property type="nucleotide sequence ID" value="NZ_CP034412.1"/>
</dbReference>
<dbReference type="Gene3D" id="3.40.50.1000">
    <property type="entry name" value="HAD superfamily/HAD-like"/>
    <property type="match status" value="1"/>
</dbReference>
<protein>
    <submittedName>
        <fullName evidence="1">HAD family hydrolase</fullName>
    </submittedName>
</protein>
<dbReference type="Pfam" id="PF08282">
    <property type="entry name" value="Hydrolase_3"/>
    <property type="match status" value="1"/>
</dbReference>
<dbReference type="KEGG" id="gcr:GcLGCM259_0067"/>
<reference evidence="1 2" key="1">
    <citation type="submission" date="2018-12" db="EMBL/GenBank/DDBJ databases">
        <title>Complete Genome Sequence of Glutamicibacter creatinolyticus strain LGCM259,isolated from an abscess of a 12-year-old mare in Italy.</title>
        <authorList>
            <person name="Santos R.G."/>
            <person name="Silva A.L."/>
            <person name="Seyffert N."/>
            <person name="Castro T.L.P."/>
            <person name="Attili A.R."/>
            <person name="Rifici C."/>
            <person name="Mazzullo G."/>
            <person name="Brenig B."/>
            <person name="Venanzi F."/>
            <person name="Azevedo V."/>
        </authorList>
    </citation>
    <scope>NUCLEOTIDE SEQUENCE [LARGE SCALE GENOMIC DNA]</scope>
    <source>
        <strain evidence="1 2">LGCM 259</strain>
    </source>
</reference>
<sequence length="276" mass="29550">MTVMTKTGNEDRLTNDKLMVCLDVDGTIVNHQDQMSQQVRSAAREVVGAGHEVVISTGRSLGAALPVVQELGIEHGYVVACNGGVLAKVTGEEVEVIHREIFDPSLVLATLWRTLPNAKYALENERGEFLSSEQFSDVSFGAPARVVDFEELVNSKAVRVVVFSTDSSAEEFGRAVHGLGLSGVTYSVGWTAWLDIAAEGTTKASGLERLRGILRFAPEQTIAVGDGRNDIEMLQWAGLGVAMGQAPDEVKAVADSVTDSVWDDGLVPVLRGVLAR</sequence>
<organism evidence="1 2">
    <name type="scientific">Glutamicibacter creatinolyticus</name>
    <dbReference type="NCBI Taxonomy" id="162496"/>
    <lineage>
        <taxon>Bacteria</taxon>
        <taxon>Bacillati</taxon>
        <taxon>Actinomycetota</taxon>
        <taxon>Actinomycetes</taxon>
        <taxon>Micrococcales</taxon>
        <taxon>Micrococcaceae</taxon>
        <taxon>Glutamicibacter</taxon>
    </lineage>
</organism>
<dbReference type="SUPFAM" id="SSF56784">
    <property type="entry name" value="HAD-like"/>
    <property type="match status" value="1"/>
</dbReference>
<proteinExistence type="predicted"/>
<dbReference type="EMBL" id="CP034412">
    <property type="protein sequence ID" value="QCY45860.1"/>
    <property type="molecule type" value="Genomic_DNA"/>
</dbReference>
<gene>
    <name evidence="1" type="ORF">GcLGCM259_0067</name>
</gene>
<dbReference type="InterPro" id="IPR036412">
    <property type="entry name" value="HAD-like_sf"/>
</dbReference>